<evidence type="ECO:0000256" key="3">
    <source>
        <dbReference type="ARBA" id="ARBA00023295"/>
    </source>
</evidence>
<dbReference type="InterPro" id="IPR017853">
    <property type="entry name" value="GH"/>
</dbReference>
<sequence>MENIYDSLSLAGLNNQIKVSTVLSSTGAPLFANVYPYFSYLEYVNVIDVDYALFTSPGRPSDGGLEASVANAKTYVENSIQHMKTGTPKRPGLLKTKILQCLMNQKPPGVEQHLGLFRSNESPVYSVNFDAN</sequence>
<evidence type="ECO:0000256" key="4">
    <source>
        <dbReference type="RuleBase" id="RU004335"/>
    </source>
</evidence>
<evidence type="ECO:0000256" key="1">
    <source>
        <dbReference type="ARBA" id="ARBA00008773"/>
    </source>
</evidence>
<comment type="caution">
    <text evidence="5">The sequence shown here is derived from an EMBL/GenBank/DDBJ whole genome shotgun (WGS) entry which is preliminary data.</text>
</comment>
<organism evidence="5 6">
    <name type="scientific">Rhynchospora tenuis</name>
    <dbReference type="NCBI Taxonomy" id="198213"/>
    <lineage>
        <taxon>Eukaryota</taxon>
        <taxon>Viridiplantae</taxon>
        <taxon>Streptophyta</taxon>
        <taxon>Embryophyta</taxon>
        <taxon>Tracheophyta</taxon>
        <taxon>Spermatophyta</taxon>
        <taxon>Magnoliopsida</taxon>
        <taxon>Liliopsida</taxon>
        <taxon>Poales</taxon>
        <taxon>Cyperaceae</taxon>
        <taxon>Cyperoideae</taxon>
        <taxon>Rhynchosporeae</taxon>
        <taxon>Rhynchospora</taxon>
    </lineage>
</organism>
<evidence type="ECO:0000313" key="6">
    <source>
        <dbReference type="Proteomes" id="UP001210211"/>
    </source>
</evidence>
<keyword evidence="3" id="KW-0326">Glycosidase</keyword>
<dbReference type="InterPro" id="IPR044965">
    <property type="entry name" value="Glyco_hydro_17_plant"/>
</dbReference>
<gene>
    <name evidence="5" type="ORF">LUZ61_020884</name>
</gene>
<protein>
    <submittedName>
        <fullName evidence="5">Uncharacterized protein</fullName>
    </submittedName>
</protein>
<dbReference type="EMBL" id="JAMRDG010000002">
    <property type="protein sequence ID" value="KAJ3691720.1"/>
    <property type="molecule type" value="Genomic_DNA"/>
</dbReference>
<keyword evidence="6" id="KW-1185">Reference proteome</keyword>
<name>A0AAD5ZDU1_9POAL</name>
<proteinExistence type="inferred from homology"/>
<dbReference type="GO" id="GO:0005975">
    <property type="term" value="P:carbohydrate metabolic process"/>
    <property type="evidence" value="ECO:0007669"/>
    <property type="project" value="InterPro"/>
</dbReference>
<dbReference type="Proteomes" id="UP001210211">
    <property type="component" value="Unassembled WGS sequence"/>
</dbReference>
<reference evidence="5 6" key="1">
    <citation type="journal article" date="2022" name="Cell">
        <title>Repeat-based holocentromeres influence genome architecture and karyotype evolution.</title>
        <authorList>
            <person name="Hofstatter P.G."/>
            <person name="Thangavel G."/>
            <person name="Lux T."/>
            <person name="Neumann P."/>
            <person name="Vondrak T."/>
            <person name="Novak P."/>
            <person name="Zhang M."/>
            <person name="Costa L."/>
            <person name="Castellani M."/>
            <person name="Scott A."/>
            <person name="Toegelov H."/>
            <person name="Fuchs J."/>
            <person name="Mata-Sucre Y."/>
            <person name="Dias Y."/>
            <person name="Vanzela A.L.L."/>
            <person name="Huettel B."/>
            <person name="Almeida C.C.S."/>
            <person name="Simkova H."/>
            <person name="Souza G."/>
            <person name="Pedrosa-Harand A."/>
            <person name="Macas J."/>
            <person name="Mayer K.F.X."/>
            <person name="Houben A."/>
            <person name="Marques A."/>
        </authorList>
    </citation>
    <scope>NUCLEOTIDE SEQUENCE [LARGE SCALE GENOMIC DNA]</scope>
    <source>
        <strain evidence="5">RhyTen1mFocal</strain>
    </source>
</reference>
<dbReference type="InterPro" id="IPR000490">
    <property type="entry name" value="Glyco_hydro_17"/>
</dbReference>
<comment type="similarity">
    <text evidence="1 4">Belongs to the glycosyl hydrolase 17 family.</text>
</comment>
<dbReference type="GO" id="GO:0004553">
    <property type="term" value="F:hydrolase activity, hydrolyzing O-glycosyl compounds"/>
    <property type="evidence" value="ECO:0007669"/>
    <property type="project" value="InterPro"/>
</dbReference>
<dbReference type="Gene3D" id="3.20.20.80">
    <property type="entry name" value="Glycosidases"/>
    <property type="match status" value="2"/>
</dbReference>
<evidence type="ECO:0000256" key="2">
    <source>
        <dbReference type="ARBA" id="ARBA00022801"/>
    </source>
</evidence>
<dbReference type="SUPFAM" id="SSF51445">
    <property type="entry name" value="(Trans)glycosidases"/>
    <property type="match status" value="1"/>
</dbReference>
<evidence type="ECO:0000313" key="5">
    <source>
        <dbReference type="EMBL" id="KAJ3691720.1"/>
    </source>
</evidence>
<keyword evidence="2" id="KW-0378">Hydrolase</keyword>
<dbReference type="AlphaFoldDB" id="A0AAD5ZDU1"/>
<dbReference type="PANTHER" id="PTHR32227">
    <property type="entry name" value="GLUCAN ENDO-1,3-BETA-GLUCOSIDASE BG1-RELATED-RELATED"/>
    <property type="match status" value="1"/>
</dbReference>
<dbReference type="Pfam" id="PF00332">
    <property type="entry name" value="Glyco_hydro_17"/>
    <property type="match status" value="1"/>
</dbReference>
<accession>A0AAD5ZDU1</accession>